<protein>
    <submittedName>
        <fullName evidence="2">Uncharacterized protein</fullName>
    </submittedName>
</protein>
<dbReference type="InterPro" id="IPR036278">
    <property type="entry name" value="Sialidase_sf"/>
</dbReference>
<dbReference type="CDD" id="cd15482">
    <property type="entry name" value="Sialidase_non-viral"/>
    <property type="match status" value="1"/>
</dbReference>
<reference evidence="3" key="1">
    <citation type="journal article" date="2011" name="Genetics">
        <title>Massive changes in genome architecture accompany the transition to self-fertility in the filamentous fungus Neurospora tetrasperma.</title>
        <authorList>
            <person name="Ellison C.E."/>
            <person name="Stajich J.E."/>
            <person name="Jacobson D.J."/>
            <person name="Natvig D.O."/>
            <person name="Lapidus A."/>
            <person name="Foster B."/>
            <person name="Aerts A."/>
            <person name="Riley R."/>
            <person name="Lindquist E.A."/>
            <person name="Grigoriev I.V."/>
            <person name="Taylor J.W."/>
        </authorList>
    </citation>
    <scope>NUCLEOTIDE SEQUENCE [LARGE SCALE GENOMIC DNA]</scope>
    <source>
        <strain evidence="3">FGSC 2508 / P0657</strain>
    </source>
</reference>
<gene>
    <name evidence="2" type="ORF">NEUTE1DRAFT_47564</name>
</gene>
<dbReference type="HOGENOM" id="CLU_030289_0_0_1"/>
<dbReference type="KEGG" id="nte:NEUTE1DRAFT47564"/>
<sequence length="432" mass="46886">MFSLIHNPRTFLRFIFGIVFLMCFLTNMVSGGPLAAQHLRDAFRGHRPWKTDTNERRDDDITQSQSQSSPQQGNVIRVAASPIQIDPHGVYIRASPLYSSSSSSDGRHPDTSRIIAGFASTSGSDRVLRVSSSSNSGASWSPLGEITRFPSDGTHDLDNAMPLALPSGRILFAFRHHSLSPSSSTGFHYTFYRLEICSSSDGGRTWSFLSHIDQRPASSSGKKNGLWEPFLRLAADGNTIQAYYSSENSAGDQDNLMRYSTDEGKTWSDPPILVSSSPTADSRDGMTGVSAISSSSPRELICVFETTSPDGTFSIARVLSHDDGRTWGERENVYMAQGGKWAGAPQVYLVGDTLVTSFLTNEGTELPKIDGAYTKVVVSKDSGKTWTETGKAETVAGTGSHWPGLYSLNGTHFLALYSTDEMGAVSHLHSVS</sequence>
<evidence type="ECO:0000313" key="2">
    <source>
        <dbReference type="EMBL" id="EGO55062.1"/>
    </source>
</evidence>
<evidence type="ECO:0000313" key="3">
    <source>
        <dbReference type="Proteomes" id="UP000008065"/>
    </source>
</evidence>
<dbReference type="RefSeq" id="XP_009852788.1">
    <property type="nucleotide sequence ID" value="XM_009854486.1"/>
</dbReference>
<feature type="region of interest" description="Disordered" evidence="1">
    <location>
        <begin position="268"/>
        <end position="292"/>
    </location>
</feature>
<dbReference type="GeneID" id="20828098"/>
<proteinExistence type="predicted"/>
<dbReference type="AlphaFoldDB" id="F8MSC1"/>
<organism evidence="2 3">
    <name type="scientific">Neurospora tetrasperma (strain FGSC 2508 / ATCC MYA-4615 / P0657)</name>
    <dbReference type="NCBI Taxonomy" id="510951"/>
    <lineage>
        <taxon>Eukaryota</taxon>
        <taxon>Fungi</taxon>
        <taxon>Dikarya</taxon>
        <taxon>Ascomycota</taxon>
        <taxon>Pezizomycotina</taxon>
        <taxon>Sordariomycetes</taxon>
        <taxon>Sordariomycetidae</taxon>
        <taxon>Sordariales</taxon>
        <taxon>Sordariaceae</taxon>
        <taxon>Neurospora</taxon>
    </lineage>
</organism>
<keyword evidence="3" id="KW-1185">Reference proteome</keyword>
<feature type="compositionally biased region" description="Basic and acidic residues" evidence="1">
    <location>
        <begin position="47"/>
        <end position="60"/>
    </location>
</feature>
<dbReference type="PANTHER" id="PTHR38792">
    <property type="entry name" value="BNR/ASP-BOX REPEAT DOMAIN PROTEIN (AFU_ORTHOLOGUE AFUA_7G06430)-RELATED"/>
    <property type="match status" value="1"/>
</dbReference>
<dbReference type="Proteomes" id="UP000008065">
    <property type="component" value="Unassembled WGS sequence"/>
</dbReference>
<evidence type="ECO:0000256" key="1">
    <source>
        <dbReference type="SAM" id="MobiDB-lite"/>
    </source>
</evidence>
<dbReference type="OrthoDB" id="2739686at2759"/>
<name>F8MSC1_NEUT8</name>
<accession>F8MSC1</accession>
<feature type="region of interest" description="Disordered" evidence="1">
    <location>
        <begin position="47"/>
        <end position="74"/>
    </location>
</feature>
<dbReference type="SUPFAM" id="SSF50939">
    <property type="entry name" value="Sialidases"/>
    <property type="match status" value="2"/>
</dbReference>
<dbReference type="Gene3D" id="2.120.10.10">
    <property type="match status" value="1"/>
</dbReference>
<dbReference type="VEuPathDB" id="FungiDB:NEUTE1DRAFT_47564"/>
<feature type="compositionally biased region" description="Low complexity" evidence="1">
    <location>
        <begin position="63"/>
        <end position="72"/>
    </location>
</feature>
<dbReference type="PANTHER" id="PTHR38792:SF3">
    <property type="entry name" value="BNR_ASP-BOX REPEAT DOMAIN PROTEIN (AFU_ORTHOLOGUE AFUA_7G06430)-RELATED"/>
    <property type="match status" value="1"/>
</dbReference>
<dbReference type="EMBL" id="GL891306">
    <property type="protein sequence ID" value="EGO55062.1"/>
    <property type="molecule type" value="Genomic_DNA"/>
</dbReference>